<dbReference type="EMBL" id="CM045761">
    <property type="protein sequence ID" value="KAI8014005.1"/>
    <property type="molecule type" value="Genomic_DNA"/>
</dbReference>
<organism evidence="1 2">
    <name type="scientific">Camellia lanceoleosa</name>
    <dbReference type="NCBI Taxonomy" id="1840588"/>
    <lineage>
        <taxon>Eukaryota</taxon>
        <taxon>Viridiplantae</taxon>
        <taxon>Streptophyta</taxon>
        <taxon>Embryophyta</taxon>
        <taxon>Tracheophyta</taxon>
        <taxon>Spermatophyta</taxon>
        <taxon>Magnoliopsida</taxon>
        <taxon>eudicotyledons</taxon>
        <taxon>Gunneridae</taxon>
        <taxon>Pentapetalae</taxon>
        <taxon>asterids</taxon>
        <taxon>Ericales</taxon>
        <taxon>Theaceae</taxon>
        <taxon>Camellia</taxon>
    </lineage>
</organism>
<reference evidence="1 2" key="1">
    <citation type="journal article" date="2022" name="Plant J.">
        <title>Chromosome-level genome of Camellia lanceoleosa provides a valuable resource for understanding genome evolution and self-incompatibility.</title>
        <authorList>
            <person name="Gong W."/>
            <person name="Xiao S."/>
            <person name="Wang L."/>
            <person name="Liao Z."/>
            <person name="Chang Y."/>
            <person name="Mo W."/>
            <person name="Hu G."/>
            <person name="Li W."/>
            <person name="Zhao G."/>
            <person name="Zhu H."/>
            <person name="Hu X."/>
            <person name="Ji K."/>
            <person name="Xiang X."/>
            <person name="Song Q."/>
            <person name="Yuan D."/>
            <person name="Jin S."/>
            <person name="Zhang L."/>
        </authorList>
    </citation>
    <scope>NUCLEOTIDE SEQUENCE [LARGE SCALE GENOMIC DNA]</scope>
    <source>
        <strain evidence="1">SQ_2022a</strain>
    </source>
</reference>
<comment type="caution">
    <text evidence="1">The sequence shown here is derived from an EMBL/GenBank/DDBJ whole genome shotgun (WGS) entry which is preliminary data.</text>
</comment>
<name>A0ACC0HL32_9ERIC</name>
<evidence type="ECO:0000313" key="1">
    <source>
        <dbReference type="EMBL" id="KAI8014005.1"/>
    </source>
</evidence>
<gene>
    <name evidence="1" type="ORF">LOK49_LG05G00741</name>
</gene>
<evidence type="ECO:0000313" key="2">
    <source>
        <dbReference type="Proteomes" id="UP001060215"/>
    </source>
</evidence>
<keyword evidence="2" id="KW-1185">Reference proteome</keyword>
<dbReference type="Proteomes" id="UP001060215">
    <property type="component" value="Chromosome 4"/>
</dbReference>
<proteinExistence type="predicted"/>
<accession>A0ACC0HL32</accession>
<protein>
    <submittedName>
        <fullName evidence="1">Scopoletin glucosyltransferase</fullName>
    </submittedName>
</protein>
<sequence>MAPNTQSQQQQEKLHIFFFPFMSPGHQIPMVDLAKLISSRGVTTSILTTPLNLSRFRSSILRHNLSTSSSPINLLLLHFPTTTTTENLDSLPSRFQSNTFTQSTTLLQPQADDLVRLHQPDAIISDINLPWTAQISRKYNIPRITFSATSCFSLCVTDSITKFKPYESVTHDFEHFLVPGLPHRVGISRSQMPDSISSSMQLAGTIAALFSMANIMARPPGGLMSDLAAPRSGMRGRLWILQTLGGLFCVFLGGFNNPHIFITSMILFSIGTQATYGATFGIIPFVSHRSLGIVSGLTGVFS</sequence>